<keyword evidence="8" id="KW-0406">Ion transport</keyword>
<evidence type="ECO:0000256" key="1">
    <source>
        <dbReference type="ARBA" id="ARBA00004141"/>
    </source>
</evidence>
<evidence type="ECO:0000256" key="4">
    <source>
        <dbReference type="ARBA" id="ARBA00022692"/>
    </source>
</evidence>
<feature type="transmembrane region" description="Helical" evidence="12">
    <location>
        <begin position="188"/>
        <end position="205"/>
    </location>
</feature>
<reference evidence="14" key="1">
    <citation type="journal article" date="2023" name="Mol. Phylogenet. Evol.">
        <title>Genome-scale phylogeny and comparative genomics of the fungal order Sordariales.</title>
        <authorList>
            <person name="Hensen N."/>
            <person name="Bonometti L."/>
            <person name="Westerberg I."/>
            <person name="Brannstrom I.O."/>
            <person name="Guillou S."/>
            <person name="Cros-Aarteil S."/>
            <person name="Calhoun S."/>
            <person name="Haridas S."/>
            <person name="Kuo A."/>
            <person name="Mondo S."/>
            <person name="Pangilinan J."/>
            <person name="Riley R."/>
            <person name="LaButti K."/>
            <person name="Andreopoulos B."/>
            <person name="Lipzen A."/>
            <person name="Chen C."/>
            <person name="Yan M."/>
            <person name="Daum C."/>
            <person name="Ng V."/>
            <person name="Clum A."/>
            <person name="Steindorff A."/>
            <person name="Ohm R.A."/>
            <person name="Martin F."/>
            <person name="Silar P."/>
            <person name="Natvig D.O."/>
            <person name="Lalanne C."/>
            <person name="Gautier V."/>
            <person name="Ament-Velasquez S.L."/>
            <person name="Kruys A."/>
            <person name="Hutchinson M.I."/>
            <person name="Powell A.J."/>
            <person name="Barry K."/>
            <person name="Miller A.N."/>
            <person name="Grigoriev I.V."/>
            <person name="Debuchy R."/>
            <person name="Gladieux P."/>
            <person name="Hiltunen Thoren M."/>
            <person name="Johannesson H."/>
        </authorList>
    </citation>
    <scope>NUCLEOTIDE SEQUENCE</scope>
    <source>
        <strain evidence="14">CBS 990.96</strain>
    </source>
</reference>
<feature type="transmembrane region" description="Helical" evidence="12">
    <location>
        <begin position="352"/>
        <end position="369"/>
    </location>
</feature>
<dbReference type="AlphaFoldDB" id="A0AAN7BXM6"/>
<evidence type="ECO:0000256" key="5">
    <source>
        <dbReference type="ARBA" id="ARBA00022982"/>
    </source>
</evidence>
<comment type="subcellular location">
    <subcellularLocation>
        <location evidence="1">Membrane</location>
        <topology evidence="1">Multi-pass membrane protein</topology>
    </subcellularLocation>
</comment>
<feature type="region of interest" description="Disordered" evidence="11">
    <location>
        <begin position="104"/>
        <end position="127"/>
    </location>
</feature>
<evidence type="ECO:0000313" key="15">
    <source>
        <dbReference type="Proteomes" id="UP001301958"/>
    </source>
</evidence>
<name>A0AAN7BXM6_9PEZI</name>
<feature type="domain" description="FAD-binding FR-type" evidence="13">
    <location>
        <begin position="370"/>
        <end position="504"/>
    </location>
</feature>
<dbReference type="GO" id="GO:0005886">
    <property type="term" value="C:plasma membrane"/>
    <property type="evidence" value="ECO:0007669"/>
    <property type="project" value="TreeGrafter"/>
</dbReference>
<dbReference type="SFLD" id="SFLDG01168">
    <property type="entry name" value="Ferric_reductase_subgroup_(FRE"/>
    <property type="match status" value="1"/>
</dbReference>
<feature type="transmembrane region" description="Helical" evidence="12">
    <location>
        <begin position="298"/>
        <end position="316"/>
    </location>
</feature>
<keyword evidence="9 12" id="KW-0472">Membrane</keyword>
<dbReference type="SFLD" id="SFLDS00052">
    <property type="entry name" value="Ferric_Reductase_Domain"/>
    <property type="match status" value="1"/>
</dbReference>
<evidence type="ECO:0000256" key="8">
    <source>
        <dbReference type="ARBA" id="ARBA00023065"/>
    </source>
</evidence>
<dbReference type="PROSITE" id="PS51384">
    <property type="entry name" value="FAD_FR"/>
    <property type="match status" value="1"/>
</dbReference>
<proteinExistence type="inferred from homology"/>
<dbReference type="InterPro" id="IPR013112">
    <property type="entry name" value="FAD-bd_8"/>
</dbReference>
<feature type="transmembrane region" description="Helical" evidence="12">
    <location>
        <begin position="59"/>
        <end position="80"/>
    </location>
</feature>
<evidence type="ECO:0000256" key="12">
    <source>
        <dbReference type="SAM" id="Phobius"/>
    </source>
</evidence>
<dbReference type="Pfam" id="PF08030">
    <property type="entry name" value="NAD_binding_6"/>
    <property type="match status" value="1"/>
</dbReference>
<evidence type="ECO:0000256" key="11">
    <source>
        <dbReference type="SAM" id="MobiDB-lite"/>
    </source>
</evidence>
<keyword evidence="6 12" id="KW-1133">Transmembrane helix</keyword>
<comment type="caution">
    <text evidence="14">The sequence shown here is derived from an EMBL/GenBank/DDBJ whole genome shotgun (WGS) entry which is preliminary data.</text>
</comment>
<feature type="transmembrane region" description="Helical" evidence="12">
    <location>
        <begin position="328"/>
        <end position="346"/>
    </location>
</feature>
<comment type="similarity">
    <text evidence="2">Belongs to the ferric reductase (FRE) family.</text>
</comment>
<dbReference type="Gene3D" id="3.40.50.80">
    <property type="entry name" value="Nucleotide-binding domain of ferredoxin-NADP reductase (FNR) module"/>
    <property type="match status" value="1"/>
</dbReference>
<dbReference type="Proteomes" id="UP001301958">
    <property type="component" value="Unassembled WGS sequence"/>
</dbReference>
<evidence type="ECO:0000256" key="7">
    <source>
        <dbReference type="ARBA" id="ARBA00023002"/>
    </source>
</evidence>
<dbReference type="CDD" id="cd06186">
    <property type="entry name" value="NOX_Duox_like_FAD_NADP"/>
    <property type="match status" value="1"/>
</dbReference>
<gene>
    <name evidence="14" type="ORF">QBC38DRAFT_223166</name>
</gene>
<evidence type="ECO:0000256" key="9">
    <source>
        <dbReference type="ARBA" id="ARBA00023136"/>
    </source>
</evidence>
<dbReference type="Pfam" id="PF01794">
    <property type="entry name" value="Ferric_reduct"/>
    <property type="match status" value="1"/>
</dbReference>
<keyword evidence="10" id="KW-0325">Glycoprotein</keyword>
<evidence type="ECO:0000256" key="2">
    <source>
        <dbReference type="ARBA" id="ARBA00006278"/>
    </source>
</evidence>
<evidence type="ECO:0000259" key="13">
    <source>
        <dbReference type="PROSITE" id="PS51384"/>
    </source>
</evidence>
<dbReference type="GO" id="GO:0015677">
    <property type="term" value="P:copper ion import"/>
    <property type="evidence" value="ECO:0007669"/>
    <property type="project" value="TreeGrafter"/>
</dbReference>
<feature type="transmembrane region" description="Helical" evidence="12">
    <location>
        <begin position="211"/>
        <end position="233"/>
    </location>
</feature>
<dbReference type="InterPro" id="IPR039261">
    <property type="entry name" value="FNR_nucleotide-bd"/>
</dbReference>
<feature type="transmembrane region" description="Helical" evidence="12">
    <location>
        <begin position="512"/>
        <end position="533"/>
    </location>
</feature>
<dbReference type="SUPFAM" id="SSF52343">
    <property type="entry name" value="Ferredoxin reductase-like, C-terminal NADP-linked domain"/>
    <property type="match status" value="1"/>
</dbReference>
<keyword evidence="4 12" id="KW-0812">Transmembrane</keyword>
<dbReference type="GO" id="GO:0006826">
    <property type="term" value="P:iron ion transport"/>
    <property type="evidence" value="ECO:0007669"/>
    <property type="project" value="TreeGrafter"/>
</dbReference>
<dbReference type="EMBL" id="MU865292">
    <property type="protein sequence ID" value="KAK4231460.1"/>
    <property type="molecule type" value="Genomic_DNA"/>
</dbReference>
<dbReference type="GO" id="GO:0000293">
    <property type="term" value="F:ferric-chelate reductase activity"/>
    <property type="evidence" value="ECO:0007669"/>
    <property type="project" value="UniProtKB-ARBA"/>
</dbReference>
<evidence type="ECO:0000256" key="10">
    <source>
        <dbReference type="ARBA" id="ARBA00023180"/>
    </source>
</evidence>
<keyword evidence="3" id="KW-0813">Transport</keyword>
<evidence type="ECO:0000256" key="3">
    <source>
        <dbReference type="ARBA" id="ARBA00022448"/>
    </source>
</evidence>
<evidence type="ECO:0000256" key="6">
    <source>
        <dbReference type="ARBA" id="ARBA00022989"/>
    </source>
</evidence>
<protein>
    <recommendedName>
        <fullName evidence="13">FAD-binding FR-type domain-containing protein</fullName>
    </recommendedName>
</protein>
<keyword evidence="7" id="KW-0560">Oxidoreductase</keyword>
<accession>A0AAN7BXM6</accession>
<dbReference type="InterPro" id="IPR017927">
    <property type="entry name" value="FAD-bd_FR_type"/>
</dbReference>
<dbReference type="Pfam" id="PF08022">
    <property type="entry name" value="FAD_binding_8"/>
    <property type="match status" value="1"/>
</dbReference>
<keyword evidence="5" id="KW-0249">Electron transport</keyword>
<evidence type="ECO:0000313" key="14">
    <source>
        <dbReference type="EMBL" id="KAK4231460.1"/>
    </source>
</evidence>
<feature type="compositionally biased region" description="Polar residues" evidence="11">
    <location>
        <begin position="104"/>
        <end position="119"/>
    </location>
</feature>
<dbReference type="InterPro" id="IPR013121">
    <property type="entry name" value="Fe_red_NAD-bd_6"/>
</dbReference>
<sequence>MDCAQICAQVAGPLPVFLRAICGAITAQHGKPNKTELDLTPGQLDYLRRLIKAILEGRAVVACYNIVVVSVILFFTFLHFRQAKRDKRKWDEIKAKPIYNVSQPSALSGDGASSSTEATASPLGDDDKDLDVDLESLPLLLSSPSTSVNHKSTPEDRHYSAASISKSFLAYEPPTLFDKTLPCNGKSLFILGWFAIVLFFHFYRLPLSWDYFFVFADRAGCHFIVNLPLLYLLGAKNQPLRAMTGYSYEQLNFFHRRIGEMMCFEALVHFSAMVYYQFCLAEDWLLVSHSAKEYFTHPIILMGLGALTSYQLLYFTSLRSFRQRWYELFLASHIVLQVLALVFLAFHYPTSRWYVCIAMSIFIADRIVWRSIYSKKAKVIADLTVLDPETLLVSADWDLPFREKNPGFTGGYWSVLHTGWEPAAHVFLSVPELGKTHSLQAHPFTIASAAPGRVKSNHDEWKHTWLCLLVRAQNGFTAELLQLARTKKQVSVQLDGPYGSQDAVNMLRASRFPVLVAGGSGIAVVFSMVWSLLNEEEFRTDEGGNVVAPRRRKRKISLLWVTRSRNQQEWVPSKDLDLLVERGLELVMPPPTEEVGRPNVRSIVMKWVEEAGLLGEDASVVVSGPDELNRAVRNACADSIAEGHRPRIAVEKFGW</sequence>
<dbReference type="PANTHER" id="PTHR32361:SF9">
    <property type="entry name" value="FERRIC REDUCTASE TRANSMEMBRANE COMPONENT 3-RELATED"/>
    <property type="match status" value="1"/>
</dbReference>
<feature type="transmembrane region" description="Helical" evidence="12">
    <location>
        <begin position="258"/>
        <end position="278"/>
    </location>
</feature>
<organism evidence="14 15">
    <name type="scientific">Podospora fimiseda</name>
    <dbReference type="NCBI Taxonomy" id="252190"/>
    <lineage>
        <taxon>Eukaryota</taxon>
        <taxon>Fungi</taxon>
        <taxon>Dikarya</taxon>
        <taxon>Ascomycota</taxon>
        <taxon>Pezizomycotina</taxon>
        <taxon>Sordariomycetes</taxon>
        <taxon>Sordariomycetidae</taxon>
        <taxon>Sordariales</taxon>
        <taxon>Podosporaceae</taxon>
        <taxon>Podospora</taxon>
    </lineage>
</organism>
<dbReference type="InterPro" id="IPR013130">
    <property type="entry name" value="Fe3_Rdtase_TM_dom"/>
</dbReference>
<keyword evidence="15" id="KW-1185">Reference proteome</keyword>
<dbReference type="GO" id="GO:0006879">
    <property type="term" value="P:intracellular iron ion homeostasis"/>
    <property type="evidence" value="ECO:0007669"/>
    <property type="project" value="TreeGrafter"/>
</dbReference>
<dbReference type="InterPro" id="IPR051410">
    <property type="entry name" value="Ferric/Cupric_Reductase"/>
</dbReference>
<dbReference type="PANTHER" id="PTHR32361">
    <property type="entry name" value="FERRIC/CUPRIC REDUCTASE TRANSMEMBRANE COMPONENT"/>
    <property type="match status" value="1"/>
</dbReference>
<reference evidence="14" key="2">
    <citation type="submission" date="2023-05" db="EMBL/GenBank/DDBJ databases">
        <authorList>
            <consortium name="Lawrence Berkeley National Laboratory"/>
            <person name="Steindorff A."/>
            <person name="Hensen N."/>
            <person name="Bonometti L."/>
            <person name="Westerberg I."/>
            <person name="Brannstrom I.O."/>
            <person name="Guillou S."/>
            <person name="Cros-Aarteil S."/>
            <person name="Calhoun S."/>
            <person name="Haridas S."/>
            <person name="Kuo A."/>
            <person name="Mondo S."/>
            <person name="Pangilinan J."/>
            <person name="Riley R."/>
            <person name="Labutti K."/>
            <person name="Andreopoulos B."/>
            <person name="Lipzen A."/>
            <person name="Chen C."/>
            <person name="Yanf M."/>
            <person name="Daum C."/>
            <person name="Ng V."/>
            <person name="Clum A."/>
            <person name="Ohm R."/>
            <person name="Martin F."/>
            <person name="Silar P."/>
            <person name="Natvig D."/>
            <person name="Lalanne C."/>
            <person name="Gautier V."/>
            <person name="Ament-Velasquez S.L."/>
            <person name="Kruys A."/>
            <person name="Hutchinson M.I."/>
            <person name="Powell A.J."/>
            <person name="Barry K."/>
            <person name="Miller A.N."/>
            <person name="Grigoriev I.V."/>
            <person name="Debuchy R."/>
            <person name="Gladieux P."/>
            <person name="Thoren M.H."/>
            <person name="Johannesson H."/>
        </authorList>
    </citation>
    <scope>NUCLEOTIDE SEQUENCE</scope>
    <source>
        <strain evidence="14">CBS 990.96</strain>
    </source>
</reference>